<feature type="domain" description="Glycosyltransferase subfamily 4-like N-terminal" evidence="1">
    <location>
        <begin position="18"/>
        <end position="195"/>
    </location>
</feature>
<dbReference type="InterPro" id="IPR028098">
    <property type="entry name" value="Glyco_trans_4-like_N"/>
</dbReference>
<dbReference type="Gene3D" id="3.40.50.2000">
    <property type="entry name" value="Glycogen Phosphorylase B"/>
    <property type="match status" value="2"/>
</dbReference>
<dbReference type="Pfam" id="PF13579">
    <property type="entry name" value="Glyco_trans_4_4"/>
    <property type="match status" value="1"/>
</dbReference>
<accession>A0A4S1WSU4</accession>
<dbReference type="CDD" id="cd03794">
    <property type="entry name" value="GT4_WbuB-like"/>
    <property type="match status" value="1"/>
</dbReference>
<gene>
    <name evidence="2" type="ORF">E5A74_04905</name>
</gene>
<dbReference type="Proteomes" id="UP000309848">
    <property type="component" value="Unassembled WGS sequence"/>
</dbReference>
<dbReference type="PANTHER" id="PTHR12526">
    <property type="entry name" value="GLYCOSYLTRANSFERASE"/>
    <property type="match status" value="1"/>
</dbReference>
<dbReference type="SUPFAM" id="SSF53756">
    <property type="entry name" value="UDP-Glycosyltransferase/glycogen phosphorylase"/>
    <property type="match status" value="1"/>
</dbReference>
<keyword evidence="2" id="KW-0808">Transferase</keyword>
<dbReference type="OrthoDB" id="9783380at2"/>
<evidence type="ECO:0000313" key="2">
    <source>
        <dbReference type="EMBL" id="TGX46488.1"/>
    </source>
</evidence>
<proteinExistence type="predicted"/>
<keyword evidence="3" id="KW-1185">Reference proteome</keyword>
<name>A0A4S1WSU4_9SPHN</name>
<reference evidence="2 3" key="1">
    <citation type="submission" date="2019-04" db="EMBL/GenBank/DDBJ databases">
        <title>Sphingomonas psychrotolerans sp. nov., isolated from soil in the Tianshan Mountains, Xinjiang, China.</title>
        <authorList>
            <person name="Luo Y."/>
            <person name="Sheng H."/>
        </authorList>
    </citation>
    <scope>NUCLEOTIDE SEQUENCE [LARGE SCALE GENOMIC DNA]</scope>
    <source>
        <strain evidence="2 3">KIS18-15</strain>
    </source>
</reference>
<evidence type="ECO:0000313" key="3">
    <source>
        <dbReference type="Proteomes" id="UP000309848"/>
    </source>
</evidence>
<organism evidence="2 3">
    <name type="scientific">Sphingomonas naasensis</name>
    <dbReference type="NCBI Taxonomy" id="1344951"/>
    <lineage>
        <taxon>Bacteria</taxon>
        <taxon>Pseudomonadati</taxon>
        <taxon>Pseudomonadota</taxon>
        <taxon>Alphaproteobacteria</taxon>
        <taxon>Sphingomonadales</taxon>
        <taxon>Sphingomonadaceae</taxon>
        <taxon>Sphingomonas</taxon>
    </lineage>
</organism>
<comment type="caution">
    <text evidence="2">The sequence shown here is derived from an EMBL/GenBank/DDBJ whole genome shotgun (WGS) entry which is preliminary data.</text>
</comment>
<dbReference type="Pfam" id="PF13692">
    <property type="entry name" value="Glyco_trans_1_4"/>
    <property type="match status" value="1"/>
</dbReference>
<dbReference type="AlphaFoldDB" id="A0A4S1WSU4"/>
<sequence>MHVALIADAFPPMRSSGAVQLRDLSRELVRQGHRVTVLTSAPGQSRPWEIEMQGGVEVVRLRALSTRDMNYARRAISELLMPFLMLRNLRKSPAAAHQFDGVAWYSPNIFLGPMVKALKKRDKCRSYLILRDIFPEWMADMGLIKRGLVYRALKAVAAYQYSVADVIGVQTPGNLAYFTHRGRTGPHRVEVLQNWLADSPARECSIDLSTTALAGRTIFVYAGNMGVAQGMSKLLDLAEQVGADQRIGFAFVGRGTDGPILQADAERRGLDNVLFFEEIDPDEIPALYAQASVGLVALDARHQSHNIPGKFISYMHAGLPVLASINPGNDLEDLIVYEKVGRVSTDPTGADLAEMAMGMVEELRSGTDMVGRCRTLAKRLFSVDAIAAQLVRGLAQ</sequence>
<protein>
    <submittedName>
        <fullName evidence="2">Glycosyltransferase WbuB</fullName>
    </submittedName>
</protein>
<dbReference type="EMBL" id="SRXU01000001">
    <property type="protein sequence ID" value="TGX46488.1"/>
    <property type="molecule type" value="Genomic_DNA"/>
</dbReference>
<evidence type="ECO:0000259" key="1">
    <source>
        <dbReference type="Pfam" id="PF13579"/>
    </source>
</evidence>
<dbReference type="GO" id="GO:0016757">
    <property type="term" value="F:glycosyltransferase activity"/>
    <property type="evidence" value="ECO:0007669"/>
    <property type="project" value="UniProtKB-ARBA"/>
</dbReference>
<dbReference type="RefSeq" id="WP_135983100.1">
    <property type="nucleotide sequence ID" value="NZ_JAASQM010000001.1"/>
</dbReference>
<dbReference type="PANTHER" id="PTHR12526:SF609">
    <property type="entry name" value="LIPOPOLYSACCHARIDE BIOSYNTHESIS PROTEIN"/>
    <property type="match status" value="1"/>
</dbReference>